<dbReference type="SMART" id="SM00298">
    <property type="entry name" value="CHROMO"/>
    <property type="match status" value="1"/>
</dbReference>
<evidence type="ECO:0000256" key="3">
    <source>
        <dbReference type="SAM" id="MobiDB-lite"/>
    </source>
</evidence>
<feature type="region of interest" description="Disordered" evidence="3">
    <location>
        <begin position="1"/>
        <end position="51"/>
    </location>
</feature>
<keyword evidence="6" id="KW-1185">Reference proteome</keyword>
<dbReference type="CDD" id="cd00024">
    <property type="entry name" value="CD_CSD"/>
    <property type="match status" value="1"/>
</dbReference>
<dbReference type="PANTHER" id="PTHR22812">
    <property type="entry name" value="CHROMOBOX PROTEIN"/>
    <property type="match status" value="1"/>
</dbReference>
<dbReference type="Gene3D" id="2.40.50.40">
    <property type="match status" value="1"/>
</dbReference>
<dbReference type="EMBL" id="CM035416">
    <property type="protein sequence ID" value="KAH7424386.1"/>
    <property type="molecule type" value="Genomic_DNA"/>
</dbReference>
<dbReference type="InterPro" id="IPR016197">
    <property type="entry name" value="Chromo-like_dom_sf"/>
</dbReference>
<dbReference type="AlphaFoldDB" id="A0A8T2TRK5"/>
<feature type="domain" description="Chromo" evidence="4">
    <location>
        <begin position="56"/>
        <end position="115"/>
    </location>
</feature>
<keyword evidence="2" id="KW-0539">Nucleus</keyword>
<dbReference type="InterPro" id="IPR023780">
    <property type="entry name" value="Chromo_domain"/>
</dbReference>
<evidence type="ECO:0000313" key="5">
    <source>
        <dbReference type="EMBL" id="KAH7424386.1"/>
    </source>
</evidence>
<dbReference type="InterPro" id="IPR000953">
    <property type="entry name" value="Chromo/chromo_shadow_dom"/>
</dbReference>
<dbReference type="Pfam" id="PF00385">
    <property type="entry name" value="Chromo"/>
    <property type="match status" value="1"/>
</dbReference>
<evidence type="ECO:0000259" key="4">
    <source>
        <dbReference type="PROSITE" id="PS50013"/>
    </source>
</evidence>
<comment type="subcellular location">
    <subcellularLocation>
        <location evidence="1">Nucleus</location>
    </subcellularLocation>
</comment>
<protein>
    <recommendedName>
        <fullName evidence="4">Chromo domain-containing protein</fullName>
    </recommendedName>
</protein>
<feature type="compositionally biased region" description="Basic and acidic residues" evidence="3">
    <location>
        <begin position="18"/>
        <end position="30"/>
    </location>
</feature>
<comment type="caution">
    <text evidence="5">The sequence shown here is derived from an EMBL/GenBank/DDBJ whole genome shotgun (WGS) entry which is preliminary data.</text>
</comment>
<reference evidence="5" key="1">
    <citation type="submission" date="2021-08" db="EMBL/GenBank/DDBJ databases">
        <title>WGS assembly of Ceratopteris richardii.</title>
        <authorList>
            <person name="Marchant D.B."/>
            <person name="Chen G."/>
            <person name="Jenkins J."/>
            <person name="Shu S."/>
            <person name="Leebens-Mack J."/>
            <person name="Grimwood J."/>
            <person name="Schmutz J."/>
            <person name="Soltis P."/>
            <person name="Soltis D."/>
            <person name="Chen Z.-H."/>
        </authorList>
    </citation>
    <scope>NUCLEOTIDE SEQUENCE</scope>
    <source>
        <strain evidence="5">Whitten #5841</strain>
        <tissue evidence="5">Leaf</tissue>
    </source>
</reference>
<organism evidence="5 6">
    <name type="scientific">Ceratopteris richardii</name>
    <name type="common">Triangle waterfern</name>
    <dbReference type="NCBI Taxonomy" id="49495"/>
    <lineage>
        <taxon>Eukaryota</taxon>
        <taxon>Viridiplantae</taxon>
        <taxon>Streptophyta</taxon>
        <taxon>Embryophyta</taxon>
        <taxon>Tracheophyta</taxon>
        <taxon>Polypodiopsida</taxon>
        <taxon>Polypodiidae</taxon>
        <taxon>Polypodiales</taxon>
        <taxon>Pteridineae</taxon>
        <taxon>Pteridaceae</taxon>
        <taxon>Parkerioideae</taxon>
        <taxon>Ceratopteris</taxon>
    </lineage>
</organism>
<dbReference type="PROSITE" id="PS50013">
    <property type="entry name" value="CHROMO_2"/>
    <property type="match status" value="1"/>
</dbReference>
<evidence type="ECO:0000256" key="2">
    <source>
        <dbReference type="ARBA" id="ARBA00023242"/>
    </source>
</evidence>
<gene>
    <name evidence="5" type="ORF">KP509_11G005700</name>
</gene>
<proteinExistence type="predicted"/>
<dbReference type="OrthoDB" id="2020640at2759"/>
<evidence type="ECO:0000256" key="1">
    <source>
        <dbReference type="ARBA" id="ARBA00004123"/>
    </source>
</evidence>
<dbReference type="SUPFAM" id="SSF54160">
    <property type="entry name" value="Chromo domain-like"/>
    <property type="match status" value="1"/>
</dbReference>
<sequence length="128" mass="15066">MFNQGGVLTQDSPSKILEAPEHSTRSSKDLPDEEPKEAQETPSPSPPIKIENHEEFEVVHVLDSRISERRLECFIHWKLYDIIDRTWELTENIQRAKFKVHEFHRKNPMKPKLENMAAPRGTRRLRGR</sequence>
<evidence type="ECO:0000313" key="6">
    <source>
        <dbReference type="Proteomes" id="UP000825935"/>
    </source>
</evidence>
<feature type="compositionally biased region" description="Polar residues" evidence="3">
    <location>
        <begin position="1"/>
        <end position="13"/>
    </location>
</feature>
<dbReference type="InterPro" id="IPR051219">
    <property type="entry name" value="Heterochromatin_chromo-domain"/>
</dbReference>
<dbReference type="GO" id="GO:0005634">
    <property type="term" value="C:nucleus"/>
    <property type="evidence" value="ECO:0007669"/>
    <property type="project" value="UniProtKB-SubCell"/>
</dbReference>
<name>A0A8T2TRK5_CERRI</name>
<accession>A0A8T2TRK5</accession>
<dbReference type="Proteomes" id="UP000825935">
    <property type="component" value="Chromosome 11"/>
</dbReference>